<dbReference type="Pfam" id="PF20463">
    <property type="entry name" value="PDH_C"/>
    <property type="match status" value="1"/>
</dbReference>
<dbReference type="GO" id="GO:0004665">
    <property type="term" value="F:prephenate dehydrogenase (NADP+) activity"/>
    <property type="evidence" value="ECO:0007669"/>
    <property type="project" value="InterPro"/>
</dbReference>
<dbReference type="PROSITE" id="PS51176">
    <property type="entry name" value="PDH_ADH"/>
    <property type="match status" value="1"/>
</dbReference>
<dbReference type="SUPFAM" id="SSF51735">
    <property type="entry name" value="NAD(P)-binding Rossmann-fold domains"/>
    <property type="match status" value="1"/>
</dbReference>
<dbReference type="Pfam" id="PF02153">
    <property type="entry name" value="PDH_N"/>
    <property type="match status" value="1"/>
</dbReference>
<proteinExistence type="predicted"/>
<dbReference type="InterPro" id="IPR050812">
    <property type="entry name" value="Preph/Arog_dehydrog"/>
</dbReference>
<dbReference type="GO" id="GO:0008977">
    <property type="term" value="F:prephenate dehydrogenase (NAD+) activity"/>
    <property type="evidence" value="ECO:0007669"/>
    <property type="project" value="InterPro"/>
</dbReference>
<dbReference type="Gene3D" id="3.40.50.720">
    <property type="entry name" value="NAD(P)-binding Rossmann-like Domain"/>
    <property type="match status" value="1"/>
</dbReference>
<organism evidence="3">
    <name type="scientific">marine metagenome</name>
    <dbReference type="NCBI Taxonomy" id="408172"/>
    <lineage>
        <taxon>unclassified sequences</taxon>
        <taxon>metagenomes</taxon>
        <taxon>ecological metagenomes</taxon>
    </lineage>
</organism>
<name>A0A382HQS9_9ZZZZ</name>
<keyword evidence="1" id="KW-0560">Oxidoreductase</keyword>
<dbReference type="GO" id="GO:0006571">
    <property type="term" value="P:tyrosine biosynthetic process"/>
    <property type="evidence" value="ECO:0007669"/>
    <property type="project" value="InterPro"/>
</dbReference>
<dbReference type="PANTHER" id="PTHR21363">
    <property type="entry name" value="PREPHENATE DEHYDROGENASE"/>
    <property type="match status" value="1"/>
</dbReference>
<feature type="domain" description="Prephenate/arogenate dehydrogenase" evidence="2">
    <location>
        <begin position="3"/>
        <end position="282"/>
    </location>
</feature>
<dbReference type="InterPro" id="IPR008927">
    <property type="entry name" value="6-PGluconate_DH-like_C_sf"/>
</dbReference>
<dbReference type="AlphaFoldDB" id="A0A382HQS9"/>
<gene>
    <name evidence="3" type="ORF">METZ01_LOCUS242608</name>
</gene>
<dbReference type="InterPro" id="IPR036291">
    <property type="entry name" value="NAD(P)-bd_dom_sf"/>
</dbReference>
<dbReference type="GO" id="GO:0070403">
    <property type="term" value="F:NAD+ binding"/>
    <property type="evidence" value="ECO:0007669"/>
    <property type="project" value="InterPro"/>
</dbReference>
<sequence length="282" mass="30174">VFENMTIIGPGLLGASLGAAAHAKGLAKRIVVWARRPKAREACLSRDWCDEAFGEISEAACKSDFVVVCTPVRHIETILTELAPVVCDGSLVTDVGSVKGSICQAAPAAFANSNATFIGSHPMAGSDKAGMGHARSDLFENRPCFITPESGTQPSLIQNLSSFWQKLGMTVTTATASEHDEIVAHVSHLPHAVASAVCHLLAQRSHEWSNLIGQGLRDTTRVAAGDPALWEEIFGQNREALLAALESFEKTCGQLREALAEGRGDDIRNWLATGKEYREGLN</sequence>
<reference evidence="3" key="1">
    <citation type="submission" date="2018-05" db="EMBL/GenBank/DDBJ databases">
        <authorList>
            <person name="Lanie J.A."/>
            <person name="Ng W.-L."/>
            <person name="Kazmierczak K.M."/>
            <person name="Andrzejewski T.M."/>
            <person name="Davidsen T.M."/>
            <person name="Wayne K.J."/>
            <person name="Tettelin H."/>
            <person name="Glass J.I."/>
            <person name="Rusch D."/>
            <person name="Podicherti R."/>
            <person name="Tsui H.-C.T."/>
            <person name="Winkler M.E."/>
        </authorList>
    </citation>
    <scope>NUCLEOTIDE SEQUENCE</scope>
</reference>
<dbReference type="FunFam" id="3.40.50.720:FF:000208">
    <property type="entry name" value="Prephenate dehydrogenase"/>
    <property type="match status" value="1"/>
</dbReference>
<protein>
    <recommendedName>
        <fullName evidence="2">Prephenate/arogenate dehydrogenase domain-containing protein</fullName>
    </recommendedName>
</protein>
<dbReference type="InterPro" id="IPR003099">
    <property type="entry name" value="Prephen_DH"/>
</dbReference>
<dbReference type="InterPro" id="IPR046825">
    <property type="entry name" value="PDH_C"/>
</dbReference>
<dbReference type="PANTHER" id="PTHR21363:SF0">
    <property type="entry name" value="PREPHENATE DEHYDROGENASE [NADP(+)]"/>
    <property type="match status" value="1"/>
</dbReference>
<dbReference type="SUPFAM" id="SSF48179">
    <property type="entry name" value="6-phosphogluconate dehydrogenase C-terminal domain-like"/>
    <property type="match status" value="1"/>
</dbReference>
<evidence type="ECO:0000259" key="2">
    <source>
        <dbReference type="PROSITE" id="PS51176"/>
    </source>
</evidence>
<feature type="non-terminal residue" evidence="3">
    <location>
        <position position="1"/>
    </location>
</feature>
<dbReference type="EMBL" id="UINC01062797">
    <property type="protein sequence ID" value="SVB89754.1"/>
    <property type="molecule type" value="Genomic_DNA"/>
</dbReference>
<accession>A0A382HQS9</accession>
<dbReference type="Gene3D" id="1.10.3660.10">
    <property type="entry name" value="6-phosphogluconate dehydrogenase C-terminal like domain"/>
    <property type="match status" value="1"/>
</dbReference>
<dbReference type="InterPro" id="IPR046826">
    <property type="entry name" value="PDH_N"/>
</dbReference>
<evidence type="ECO:0000313" key="3">
    <source>
        <dbReference type="EMBL" id="SVB89754.1"/>
    </source>
</evidence>
<evidence type="ECO:0000256" key="1">
    <source>
        <dbReference type="ARBA" id="ARBA00023002"/>
    </source>
</evidence>